<organism evidence="6 7">
    <name type="scientific">Psychroserpens burtonensis</name>
    <dbReference type="NCBI Taxonomy" id="49278"/>
    <lineage>
        <taxon>Bacteria</taxon>
        <taxon>Pseudomonadati</taxon>
        <taxon>Bacteroidota</taxon>
        <taxon>Flavobacteriia</taxon>
        <taxon>Flavobacteriales</taxon>
        <taxon>Flavobacteriaceae</taxon>
        <taxon>Psychroserpens</taxon>
    </lineage>
</organism>
<dbReference type="EMBL" id="VOSB01000032">
    <property type="protein sequence ID" value="TXE15464.1"/>
    <property type="molecule type" value="Genomic_DNA"/>
</dbReference>
<evidence type="ECO:0000256" key="1">
    <source>
        <dbReference type="ARBA" id="ARBA00010884"/>
    </source>
</evidence>
<evidence type="ECO:0000313" key="7">
    <source>
        <dbReference type="Proteomes" id="UP000321938"/>
    </source>
</evidence>
<dbReference type="InterPro" id="IPR050960">
    <property type="entry name" value="AB_hydrolase_4_sf"/>
</dbReference>
<evidence type="ECO:0000259" key="5">
    <source>
        <dbReference type="Pfam" id="PF12146"/>
    </source>
</evidence>
<gene>
    <name evidence="6" type="ORF">ES692_16510</name>
</gene>
<feature type="active site" description="Charge relay system" evidence="4">
    <location>
        <position position="295"/>
    </location>
</feature>
<name>A0A5C7B685_9FLAO</name>
<dbReference type="InterPro" id="IPR000952">
    <property type="entry name" value="AB_hydrolase_4_CS"/>
</dbReference>
<comment type="caution">
    <text evidence="6">The sequence shown here is derived from an EMBL/GenBank/DDBJ whole genome shotgun (WGS) entry which is preliminary data.</text>
</comment>
<proteinExistence type="inferred from homology"/>
<evidence type="ECO:0000313" key="6">
    <source>
        <dbReference type="EMBL" id="TXE15464.1"/>
    </source>
</evidence>
<dbReference type="Pfam" id="PF12146">
    <property type="entry name" value="Hydrolase_4"/>
    <property type="match status" value="1"/>
</dbReference>
<dbReference type="PIRSF" id="PIRSF005211">
    <property type="entry name" value="Ab_hydro_YheT"/>
    <property type="match status" value="1"/>
</dbReference>
<dbReference type="OrthoDB" id="332676at2"/>
<dbReference type="RefSeq" id="WP_147232084.1">
    <property type="nucleotide sequence ID" value="NZ_VOSB01000032.1"/>
</dbReference>
<dbReference type="AlphaFoldDB" id="A0A5C7B685"/>
<accession>A0A5C7B685</accession>
<feature type="active site" description="Charge relay system" evidence="4">
    <location>
        <position position="266"/>
    </location>
</feature>
<protein>
    <submittedName>
        <fullName evidence="6">Alpha/beta fold hydrolase</fullName>
    </submittedName>
</protein>
<dbReference type="PROSITE" id="PS01133">
    <property type="entry name" value="UPF0017"/>
    <property type="match status" value="1"/>
</dbReference>
<dbReference type="SUPFAM" id="SSF53474">
    <property type="entry name" value="alpha/beta-Hydrolases"/>
    <property type="match status" value="1"/>
</dbReference>
<feature type="domain" description="Serine aminopeptidase S33" evidence="5">
    <location>
        <begin position="57"/>
        <end position="269"/>
    </location>
</feature>
<dbReference type="PANTHER" id="PTHR10794:SF94">
    <property type="entry name" value="ESTERASE YHET-RELATED"/>
    <property type="match status" value="1"/>
</dbReference>
<dbReference type="InterPro" id="IPR022742">
    <property type="entry name" value="Hydrolase_4"/>
</dbReference>
<evidence type="ECO:0000256" key="2">
    <source>
        <dbReference type="ARBA" id="ARBA00022487"/>
    </source>
</evidence>
<dbReference type="Proteomes" id="UP000321938">
    <property type="component" value="Unassembled WGS sequence"/>
</dbReference>
<keyword evidence="2" id="KW-0719">Serine esterase</keyword>
<reference evidence="6 7" key="1">
    <citation type="submission" date="2019-08" db="EMBL/GenBank/DDBJ databases">
        <title>Genome of Psychroserpens burtonensis ACAM 167.</title>
        <authorList>
            <person name="Bowman J.P."/>
        </authorList>
    </citation>
    <scope>NUCLEOTIDE SEQUENCE [LARGE SCALE GENOMIC DNA]</scope>
    <source>
        <strain evidence="6 7">ACAM 167</strain>
    </source>
</reference>
<feature type="active site" description="Charge relay system" evidence="4">
    <location>
        <position position="140"/>
    </location>
</feature>
<comment type="similarity">
    <text evidence="1">Belongs to the AB hydrolase superfamily. AB hydrolase 4 family.</text>
</comment>
<dbReference type="GO" id="GO:0047372">
    <property type="term" value="F:monoacylglycerol lipase activity"/>
    <property type="evidence" value="ECO:0007669"/>
    <property type="project" value="TreeGrafter"/>
</dbReference>
<dbReference type="GO" id="GO:0034338">
    <property type="term" value="F:short-chain carboxylesterase activity"/>
    <property type="evidence" value="ECO:0007669"/>
    <property type="project" value="TreeGrafter"/>
</dbReference>
<dbReference type="STRING" id="1123037.GCA_000425305_01810"/>
<dbReference type="Gene3D" id="3.40.50.1820">
    <property type="entry name" value="alpha/beta hydrolase"/>
    <property type="match status" value="1"/>
</dbReference>
<dbReference type="PANTHER" id="PTHR10794">
    <property type="entry name" value="ABHYDROLASE DOMAIN-CONTAINING PROTEIN"/>
    <property type="match status" value="1"/>
</dbReference>
<dbReference type="InterPro" id="IPR029058">
    <property type="entry name" value="AB_hydrolase_fold"/>
</dbReference>
<evidence type="ECO:0000256" key="4">
    <source>
        <dbReference type="PIRSR" id="PIRSR005211-1"/>
    </source>
</evidence>
<keyword evidence="3 6" id="KW-0378">Hydrolase</keyword>
<sequence length="321" mass="36584">MPILQSTFKPRFQFKNGFIATVYSGIIRTVKLQQTRERMDTRDGDFLDLDWSYAKAKSDAVIILLHGLEGHAQRPYVTGTAKLFNENGMDALCMNFRGCSGTDNRFYRSYHSGATNDLDDVIQHCIHNKKYSKIYLQGISLGGNVVLKYVGEERQVPDEVKAAIGISVPAYLDGSSTELQKLINRPFAIRFRKHLLDKLRIKQRQFPELLSDKKLSDIKTLREFDDFYTSKAHGFKDAMDYYTQCSSLQFAKDIKVPTLVINALNDTFLSAKCYPVKEAKQNANLYLEMPDYGGHVGFIQKGGVYYNEMRALEFVKSLKSS</sequence>
<dbReference type="InterPro" id="IPR012020">
    <property type="entry name" value="ABHD4"/>
</dbReference>
<keyword evidence="7" id="KW-1185">Reference proteome</keyword>
<evidence type="ECO:0000256" key="3">
    <source>
        <dbReference type="ARBA" id="ARBA00022801"/>
    </source>
</evidence>